<feature type="region of interest" description="Disordered" evidence="1">
    <location>
        <begin position="103"/>
        <end position="137"/>
    </location>
</feature>
<evidence type="ECO:0000256" key="1">
    <source>
        <dbReference type="SAM" id="MobiDB-lite"/>
    </source>
</evidence>
<comment type="caution">
    <text evidence="2">The sequence shown here is derived from an EMBL/GenBank/DDBJ whole genome shotgun (WGS) entry which is preliminary data.</text>
</comment>
<keyword evidence="3" id="KW-1185">Reference proteome</keyword>
<dbReference type="AlphaFoldDB" id="A0A2A2D8C6"/>
<reference evidence="2 3" key="1">
    <citation type="submission" date="2017-08" db="EMBL/GenBank/DDBJ databases">
        <title>Genome sequence of Streptomyces albireticuli NRRL B-1670.</title>
        <authorList>
            <person name="Graham D.E."/>
            <person name="Mahan K.M."/>
            <person name="Klingeman D.M."/>
            <person name="Hettich R.L."/>
            <person name="Parry R.J."/>
            <person name="Spain J.C."/>
        </authorList>
    </citation>
    <scope>NUCLEOTIDE SEQUENCE [LARGE SCALE GENOMIC DNA]</scope>
    <source>
        <strain evidence="2 3">NRRL B-1670</strain>
    </source>
</reference>
<dbReference type="Proteomes" id="UP000218944">
    <property type="component" value="Unassembled WGS sequence"/>
</dbReference>
<sequence>MDADADIERVTTVILDAADPPEYGVMASSALRLRRHIDEEAPRVKNTAKDLLRVDDPRRVAVEKSADEAIYRAQELSLGDGLDSAFTYCRSLARIVRELRGHRQKLDQLPDSASRLGGHPADGDPSARPPRASAAST</sequence>
<accession>A0A2A2D8C6</accession>
<organism evidence="2 3">
    <name type="scientific">Streptomyces albireticuli</name>
    <dbReference type="NCBI Taxonomy" id="1940"/>
    <lineage>
        <taxon>Bacteria</taxon>
        <taxon>Bacillati</taxon>
        <taxon>Actinomycetota</taxon>
        <taxon>Actinomycetes</taxon>
        <taxon>Kitasatosporales</taxon>
        <taxon>Streptomycetaceae</taxon>
        <taxon>Streptomyces</taxon>
    </lineage>
</organism>
<proteinExistence type="predicted"/>
<dbReference type="Pfam" id="PF19979">
    <property type="entry name" value="DUF6415"/>
    <property type="match status" value="1"/>
</dbReference>
<dbReference type="EMBL" id="NSJV01000223">
    <property type="protein sequence ID" value="PAU48733.1"/>
    <property type="molecule type" value="Genomic_DNA"/>
</dbReference>
<dbReference type="RefSeq" id="WP_095580922.1">
    <property type="nucleotide sequence ID" value="NZ_JAJQQQ010000014.1"/>
</dbReference>
<protein>
    <submittedName>
        <fullName evidence="2">Uncharacterized protein</fullName>
    </submittedName>
</protein>
<dbReference type="InterPro" id="IPR046300">
    <property type="entry name" value="DUF6415"/>
</dbReference>
<name>A0A2A2D8C6_9ACTN</name>
<gene>
    <name evidence="2" type="ORF">CK936_11845</name>
</gene>
<evidence type="ECO:0000313" key="3">
    <source>
        <dbReference type="Proteomes" id="UP000218944"/>
    </source>
</evidence>
<evidence type="ECO:0000313" key="2">
    <source>
        <dbReference type="EMBL" id="PAU48733.1"/>
    </source>
</evidence>